<evidence type="ECO:0000313" key="1">
    <source>
        <dbReference type="EMBL" id="RIB15271.1"/>
    </source>
</evidence>
<dbReference type="OrthoDB" id="2447063at2759"/>
<keyword evidence="2" id="KW-1185">Reference proteome</keyword>
<dbReference type="Proteomes" id="UP000266673">
    <property type="component" value="Unassembled WGS sequence"/>
</dbReference>
<sequence>MEKINESALEGAKLLANEKESNYDDDIEWEDLDYESSEIASVTTGSTEGSKYLFDNCEKTEILTPCALLYIADNQVQRCSNYKQKTQRPLAQLVGSWEVDSKALESVKNDNKKLYALGVCGSHYSFDQNVLHDPNHKSLHCIDESWIYCHRYLFCNKDKYFFVRGTSCNQHVTNIVGRKIQVPCMGLKACPAFITKNNEKRNQNNDNKYQPRYICTQCFDLQGRHFFQRQGIGKKLFTCNDKHKDDTTQALELIGQWILNMAKLNNSDQKDELLTYLSSTLSFFDKTIKHEQNPPSLLFVKTAFQLGQVNLAKIMESDYNLTYKVSKKFGENLGTAV</sequence>
<name>A0A397V073_9GLOM</name>
<gene>
    <name evidence="1" type="ORF">C2G38_2319933</name>
</gene>
<evidence type="ECO:0000313" key="2">
    <source>
        <dbReference type="Proteomes" id="UP000266673"/>
    </source>
</evidence>
<organism evidence="1 2">
    <name type="scientific">Gigaspora rosea</name>
    <dbReference type="NCBI Taxonomy" id="44941"/>
    <lineage>
        <taxon>Eukaryota</taxon>
        <taxon>Fungi</taxon>
        <taxon>Fungi incertae sedis</taxon>
        <taxon>Mucoromycota</taxon>
        <taxon>Glomeromycotina</taxon>
        <taxon>Glomeromycetes</taxon>
        <taxon>Diversisporales</taxon>
        <taxon>Gigasporaceae</taxon>
        <taxon>Gigaspora</taxon>
    </lineage>
</organism>
<dbReference type="AlphaFoldDB" id="A0A397V073"/>
<dbReference type="EMBL" id="QKWP01000758">
    <property type="protein sequence ID" value="RIB15271.1"/>
    <property type="molecule type" value="Genomic_DNA"/>
</dbReference>
<accession>A0A397V073</accession>
<proteinExistence type="predicted"/>
<reference evidence="1 2" key="1">
    <citation type="submission" date="2018-06" db="EMBL/GenBank/DDBJ databases">
        <title>Comparative genomics reveals the genomic features of Rhizophagus irregularis, R. cerebriforme, R. diaphanum and Gigaspora rosea, and their symbiotic lifestyle signature.</title>
        <authorList>
            <person name="Morin E."/>
            <person name="San Clemente H."/>
            <person name="Chen E.C.H."/>
            <person name="De La Providencia I."/>
            <person name="Hainaut M."/>
            <person name="Kuo A."/>
            <person name="Kohler A."/>
            <person name="Murat C."/>
            <person name="Tang N."/>
            <person name="Roy S."/>
            <person name="Loubradou J."/>
            <person name="Henrissat B."/>
            <person name="Grigoriev I.V."/>
            <person name="Corradi N."/>
            <person name="Roux C."/>
            <person name="Martin F.M."/>
        </authorList>
    </citation>
    <scope>NUCLEOTIDE SEQUENCE [LARGE SCALE GENOMIC DNA]</scope>
    <source>
        <strain evidence="1 2">DAOM 194757</strain>
    </source>
</reference>
<comment type="caution">
    <text evidence="1">The sequence shown here is derived from an EMBL/GenBank/DDBJ whole genome shotgun (WGS) entry which is preliminary data.</text>
</comment>
<protein>
    <submittedName>
        <fullName evidence="1">Uncharacterized protein</fullName>
    </submittedName>
</protein>